<sequence>MGEGDPTPLGYVRTPSAGPAELAFEGGRPVLAGEAADLPLTAADIVRLRPYEGLRVRWPQERSGVLETILGLAAAGVPVHADDVPVWVAQADPGLAELLGSWAPGRREESLRSVGDLRREEHSLRLRRHAIPRTVPKVSVVMSSKRPHLLGSALGQIARQRHVEVEVLLGLHGVPASHEDVRRAVADFPLPLTVVEADTATPFGEVLNQAAALAGGDEIAKWDDDDWYSPEHLSDLLLARSYSGADIVGTAAEFFYLEPLDVTIRRTDYTSEIWSDHVAGGTIFLARAKFKEIGGFEGVPRGVDAQFLKTAHAAGARIYRTQGLGYVLRRSLAAGHTWQLPLAHFLRVAANQWRGFRPSEILENS</sequence>
<dbReference type="SUPFAM" id="SSF53448">
    <property type="entry name" value="Nucleotide-diphospho-sugar transferases"/>
    <property type="match status" value="1"/>
</dbReference>
<proteinExistence type="predicted"/>
<accession>A0ABP7J7P7</accession>
<feature type="domain" description="Glycosyltransferase 2-like" evidence="1">
    <location>
        <begin position="146"/>
        <end position="254"/>
    </location>
</feature>
<reference evidence="3" key="1">
    <citation type="journal article" date="2019" name="Int. J. Syst. Evol. Microbiol.">
        <title>The Global Catalogue of Microorganisms (GCM) 10K type strain sequencing project: providing services to taxonomists for standard genome sequencing and annotation.</title>
        <authorList>
            <consortium name="The Broad Institute Genomics Platform"/>
            <consortium name="The Broad Institute Genome Sequencing Center for Infectious Disease"/>
            <person name="Wu L."/>
            <person name="Ma J."/>
        </authorList>
    </citation>
    <scope>NUCLEOTIDE SEQUENCE [LARGE SCALE GENOMIC DNA]</scope>
    <source>
        <strain evidence="3">JCM 16908</strain>
    </source>
</reference>
<evidence type="ECO:0000313" key="3">
    <source>
        <dbReference type="Proteomes" id="UP001500888"/>
    </source>
</evidence>
<gene>
    <name evidence="2" type="ORF">GCM10022226_67210</name>
</gene>
<dbReference type="Pfam" id="PF00535">
    <property type="entry name" value="Glycos_transf_2"/>
    <property type="match status" value="1"/>
</dbReference>
<organism evidence="2 3">
    <name type="scientific">Sphaerisporangium flaviroseum</name>
    <dbReference type="NCBI Taxonomy" id="509199"/>
    <lineage>
        <taxon>Bacteria</taxon>
        <taxon>Bacillati</taxon>
        <taxon>Actinomycetota</taxon>
        <taxon>Actinomycetes</taxon>
        <taxon>Streptosporangiales</taxon>
        <taxon>Streptosporangiaceae</taxon>
        <taxon>Sphaerisporangium</taxon>
    </lineage>
</organism>
<evidence type="ECO:0000259" key="1">
    <source>
        <dbReference type="Pfam" id="PF00535"/>
    </source>
</evidence>
<keyword evidence="3" id="KW-1185">Reference proteome</keyword>
<dbReference type="CDD" id="cd00761">
    <property type="entry name" value="Glyco_tranf_GTA_type"/>
    <property type="match status" value="1"/>
</dbReference>
<dbReference type="Proteomes" id="UP001500888">
    <property type="component" value="Unassembled WGS sequence"/>
</dbReference>
<evidence type="ECO:0000313" key="2">
    <source>
        <dbReference type="EMBL" id="GAA3835989.1"/>
    </source>
</evidence>
<dbReference type="Gene3D" id="3.90.550.10">
    <property type="entry name" value="Spore Coat Polysaccharide Biosynthesis Protein SpsA, Chain A"/>
    <property type="match status" value="1"/>
</dbReference>
<dbReference type="RefSeq" id="WP_344949788.1">
    <property type="nucleotide sequence ID" value="NZ_BAAAZR010000038.1"/>
</dbReference>
<protein>
    <recommendedName>
        <fullName evidence="1">Glycosyltransferase 2-like domain-containing protein</fullName>
    </recommendedName>
</protein>
<dbReference type="EMBL" id="BAAAZR010000038">
    <property type="protein sequence ID" value="GAA3835989.1"/>
    <property type="molecule type" value="Genomic_DNA"/>
</dbReference>
<dbReference type="InterPro" id="IPR001173">
    <property type="entry name" value="Glyco_trans_2-like"/>
</dbReference>
<name>A0ABP7J7P7_9ACTN</name>
<comment type="caution">
    <text evidence="2">The sequence shown here is derived from an EMBL/GenBank/DDBJ whole genome shotgun (WGS) entry which is preliminary data.</text>
</comment>
<dbReference type="InterPro" id="IPR029044">
    <property type="entry name" value="Nucleotide-diphossugar_trans"/>
</dbReference>